<dbReference type="PANTHER" id="PTHR34299">
    <property type="entry name" value="DIACYLGLYCEROL KINASE"/>
    <property type="match status" value="1"/>
</dbReference>
<evidence type="ECO:0000256" key="17">
    <source>
        <dbReference type="PIRSR" id="PIRSR600829-3"/>
    </source>
</evidence>
<keyword evidence="10 19" id="KW-1133">Transmembrane helix</keyword>
<evidence type="ECO:0000256" key="10">
    <source>
        <dbReference type="ARBA" id="ARBA00022989"/>
    </source>
</evidence>
<dbReference type="OrthoDB" id="9796011at2"/>
<dbReference type="GO" id="GO:0005886">
    <property type="term" value="C:plasma membrane"/>
    <property type="evidence" value="ECO:0007669"/>
    <property type="project" value="UniProtKB-SubCell"/>
</dbReference>
<sequence length="125" mass="13114">MKPDGTPTPFVSSFRYAARGIVQAYRLGLNIRVQTVVALVVVLAGVLCALSPVEWCLIVLCIGAVLAAECLNTALEQAIDLSCPHFDEQAGVAKDLAAGAVLALSIASCIIGLLVFVPHIISFFC</sequence>
<dbReference type="RefSeq" id="WP_012803156.1">
    <property type="nucleotide sequence ID" value="NC_013170.1"/>
</dbReference>
<gene>
    <name evidence="20" type="ordered locus">Ccur_07640</name>
</gene>
<comment type="cofactor">
    <cofactor evidence="18">
        <name>Mg(2+)</name>
        <dbReference type="ChEBI" id="CHEBI:18420"/>
    </cofactor>
    <text evidence="18">Mn(2+), Zn(2+), Cd(2+) and Co(2+) support activity to lesser extents.</text>
</comment>
<accession>C7MNH8</accession>
<dbReference type="InterPro" id="IPR033717">
    <property type="entry name" value="UDPK"/>
</dbReference>
<dbReference type="InterPro" id="IPR036945">
    <property type="entry name" value="DAGK_sf"/>
</dbReference>
<feature type="binding site" evidence="18">
    <location>
        <position position="76"/>
    </location>
    <ligand>
        <name>a divalent metal cation</name>
        <dbReference type="ChEBI" id="CHEBI:60240"/>
    </ligand>
</feature>
<evidence type="ECO:0000313" key="21">
    <source>
        <dbReference type="Proteomes" id="UP000000954"/>
    </source>
</evidence>
<dbReference type="GO" id="GO:0005524">
    <property type="term" value="F:ATP binding"/>
    <property type="evidence" value="ECO:0007669"/>
    <property type="project" value="UniProtKB-KW"/>
</dbReference>
<evidence type="ECO:0000256" key="9">
    <source>
        <dbReference type="ARBA" id="ARBA00022840"/>
    </source>
</evidence>
<dbReference type="HOGENOM" id="CLU_112343_2_2_11"/>
<keyword evidence="4" id="KW-0444">Lipid biosynthesis</keyword>
<dbReference type="eggNOG" id="COG0818">
    <property type="taxonomic scope" value="Bacteria"/>
</dbReference>
<dbReference type="EMBL" id="CP001682">
    <property type="protein sequence ID" value="ACU94468.1"/>
    <property type="molecule type" value="Genomic_DNA"/>
</dbReference>
<evidence type="ECO:0000256" key="18">
    <source>
        <dbReference type="PIRSR" id="PIRSR600829-4"/>
    </source>
</evidence>
<dbReference type="GO" id="GO:0008654">
    <property type="term" value="P:phospholipid biosynthetic process"/>
    <property type="evidence" value="ECO:0007669"/>
    <property type="project" value="UniProtKB-KW"/>
</dbReference>
<comment type="similarity">
    <text evidence="2">Belongs to the bacterial diacylglycerol kinase family.</text>
</comment>
<feature type="transmembrane region" description="Helical" evidence="19">
    <location>
        <begin position="96"/>
        <end position="117"/>
    </location>
</feature>
<dbReference type="STRING" id="469378.Ccur_07640"/>
<evidence type="ECO:0000256" key="7">
    <source>
        <dbReference type="ARBA" id="ARBA00022741"/>
    </source>
</evidence>
<dbReference type="AlphaFoldDB" id="C7MNH8"/>
<dbReference type="Proteomes" id="UP000000954">
    <property type="component" value="Chromosome"/>
</dbReference>
<dbReference type="InterPro" id="IPR000829">
    <property type="entry name" value="DAGK"/>
</dbReference>
<dbReference type="Pfam" id="PF01219">
    <property type="entry name" value="DAGK_prokar"/>
    <property type="match status" value="1"/>
</dbReference>
<dbReference type="GO" id="GO:0016301">
    <property type="term" value="F:kinase activity"/>
    <property type="evidence" value="ECO:0007669"/>
    <property type="project" value="UniProtKB-KW"/>
</dbReference>
<keyword evidence="18" id="KW-0479">Metal-binding</keyword>
<evidence type="ECO:0000256" key="1">
    <source>
        <dbReference type="ARBA" id="ARBA00004651"/>
    </source>
</evidence>
<keyword evidence="5" id="KW-0808">Transferase</keyword>
<feature type="active site" description="Proton acceptor" evidence="15">
    <location>
        <position position="69"/>
    </location>
</feature>
<dbReference type="Gene3D" id="1.10.287.3610">
    <property type="match status" value="1"/>
</dbReference>
<evidence type="ECO:0000256" key="12">
    <source>
        <dbReference type="ARBA" id="ARBA00023136"/>
    </source>
</evidence>
<feature type="binding site" evidence="17">
    <location>
        <position position="16"/>
    </location>
    <ligand>
        <name>ATP</name>
        <dbReference type="ChEBI" id="CHEBI:30616"/>
    </ligand>
</feature>
<evidence type="ECO:0000256" key="4">
    <source>
        <dbReference type="ARBA" id="ARBA00022516"/>
    </source>
</evidence>
<keyword evidence="3" id="KW-1003">Cell membrane</keyword>
<evidence type="ECO:0000256" key="8">
    <source>
        <dbReference type="ARBA" id="ARBA00022777"/>
    </source>
</evidence>
<feature type="binding site" evidence="17">
    <location>
        <begin position="94"/>
        <end position="95"/>
    </location>
    <ligand>
        <name>ATP</name>
        <dbReference type="ChEBI" id="CHEBI:30616"/>
    </ligand>
</feature>
<evidence type="ECO:0000256" key="19">
    <source>
        <dbReference type="SAM" id="Phobius"/>
    </source>
</evidence>
<keyword evidence="9 17" id="KW-0067">ATP-binding</keyword>
<feature type="binding site" evidence="16">
    <location>
        <position position="69"/>
    </location>
    <ligand>
        <name>substrate</name>
    </ligand>
</feature>
<comment type="subcellular location">
    <subcellularLocation>
        <location evidence="1">Cell membrane</location>
        <topology evidence="1">Multi-pass membrane protein</topology>
    </subcellularLocation>
</comment>
<organism evidence="20 21">
    <name type="scientific">Cryptobacterium curtum (strain ATCC 700683 / DSM 15641 / CCUG 43107 / 12-3)</name>
    <dbReference type="NCBI Taxonomy" id="469378"/>
    <lineage>
        <taxon>Bacteria</taxon>
        <taxon>Bacillati</taxon>
        <taxon>Actinomycetota</taxon>
        <taxon>Coriobacteriia</taxon>
        <taxon>Eggerthellales</taxon>
        <taxon>Eggerthellaceae</taxon>
        <taxon>Cryptobacterium</taxon>
    </lineage>
</organism>
<keyword evidence="7 17" id="KW-0547">Nucleotide-binding</keyword>
<keyword evidence="14" id="KW-1208">Phospholipid metabolism</keyword>
<keyword evidence="18" id="KW-0460">Magnesium</keyword>
<proteinExistence type="inferred from homology"/>
<evidence type="ECO:0000256" key="14">
    <source>
        <dbReference type="ARBA" id="ARBA00023264"/>
    </source>
</evidence>
<name>C7MNH8_CRYCD</name>
<evidence type="ECO:0000256" key="13">
    <source>
        <dbReference type="ARBA" id="ARBA00023209"/>
    </source>
</evidence>
<keyword evidence="6 19" id="KW-0812">Transmembrane</keyword>
<evidence type="ECO:0000313" key="20">
    <source>
        <dbReference type="EMBL" id="ACU94468.1"/>
    </source>
</evidence>
<evidence type="ECO:0000256" key="15">
    <source>
        <dbReference type="PIRSR" id="PIRSR600829-1"/>
    </source>
</evidence>
<feature type="transmembrane region" description="Helical" evidence="19">
    <location>
        <begin position="36"/>
        <end position="66"/>
    </location>
</feature>
<evidence type="ECO:0000256" key="2">
    <source>
        <dbReference type="ARBA" id="ARBA00005967"/>
    </source>
</evidence>
<evidence type="ECO:0000256" key="6">
    <source>
        <dbReference type="ARBA" id="ARBA00022692"/>
    </source>
</evidence>
<feature type="binding site" evidence="17">
    <location>
        <position position="76"/>
    </location>
    <ligand>
        <name>ATP</name>
        <dbReference type="ChEBI" id="CHEBI:30616"/>
    </ligand>
</feature>
<evidence type="ECO:0000256" key="16">
    <source>
        <dbReference type="PIRSR" id="PIRSR600829-2"/>
    </source>
</evidence>
<dbReference type="GO" id="GO:0046872">
    <property type="term" value="F:metal ion binding"/>
    <property type="evidence" value="ECO:0007669"/>
    <property type="project" value="UniProtKB-KW"/>
</dbReference>
<evidence type="ECO:0000256" key="5">
    <source>
        <dbReference type="ARBA" id="ARBA00022679"/>
    </source>
</evidence>
<protein>
    <submittedName>
        <fullName evidence="20">Diacylglycerol kinase</fullName>
    </submittedName>
</protein>
<keyword evidence="12 19" id="KW-0472">Membrane</keyword>
<keyword evidence="21" id="KW-1185">Reference proteome</keyword>
<evidence type="ECO:0000256" key="3">
    <source>
        <dbReference type="ARBA" id="ARBA00022475"/>
    </source>
</evidence>
<evidence type="ECO:0000256" key="11">
    <source>
        <dbReference type="ARBA" id="ARBA00023098"/>
    </source>
</evidence>
<dbReference type="KEGG" id="ccu:Ccur_07640"/>
<dbReference type="PANTHER" id="PTHR34299:SF1">
    <property type="entry name" value="DIACYLGLYCEROL KINASE"/>
    <property type="match status" value="1"/>
</dbReference>
<keyword evidence="8 20" id="KW-0418">Kinase</keyword>
<keyword evidence="11" id="KW-0443">Lipid metabolism</keyword>
<reference evidence="20 21" key="1">
    <citation type="journal article" date="2009" name="Stand. Genomic Sci.">
        <title>Complete genome sequence of Cryptobacterium curtum type strain (12-3).</title>
        <authorList>
            <person name="Mavrommatis K."/>
            <person name="Pukall R."/>
            <person name="Rohde C."/>
            <person name="Chen F."/>
            <person name="Sims D."/>
            <person name="Brettin T."/>
            <person name="Kuske C."/>
            <person name="Detter J.C."/>
            <person name="Han C."/>
            <person name="Lapidus A."/>
            <person name="Copeland A."/>
            <person name="Glavina Del Rio T."/>
            <person name="Nolan M."/>
            <person name="Lucas S."/>
            <person name="Tice H."/>
            <person name="Cheng J.F."/>
            <person name="Bruce D."/>
            <person name="Goodwin L."/>
            <person name="Pitluck S."/>
            <person name="Ovchinnikova G."/>
            <person name="Pati A."/>
            <person name="Ivanova N."/>
            <person name="Chen A."/>
            <person name="Palaniappan K."/>
            <person name="Chain P."/>
            <person name="D'haeseleer P."/>
            <person name="Goker M."/>
            <person name="Bristow J."/>
            <person name="Eisen J.A."/>
            <person name="Markowitz V."/>
            <person name="Hugenholtz P."/>
            <person name="Rohde M."/>
            <person name="Klenk H.P."/>
            <person name="Kyrpides N.C."/>
        </authorList>
    </citation>
    <scope>NUCLEOTIDE SEQUENCE [LARGE SCALE GENOMIC DNA]</scope>
    <source>
        <strain evidence="21">ATCC 700683 / DSM 15641 / 12-3</strain>
    </source>
</reference>
<keyword evidence="13" id="KW-0594">Phospholipid biosynthesis</keyword>
<dbReference type="CDD" id="cd14265">
    <property type="entry name" value="UDPK_IM_like"/>
    <property type="match status" value="1"/>
</dbReference>